<evidence type="ECO:0000313" key="2">
    <source>
        <dbReference type="Proteomes" id="UP001321804"/>
    </source>
</evidence>
<sequence>MQLKAYKSEIEKVIISGKLEDIAYKISSIKNEKLKTDYARLGLSDNGSDNIYHYITRDEGKLVIHETAYPLVNINNLKEFNMTKTSFSFTDGLKDYKFTFGDSQIWMKFGKTSDCTLIDEIYVGIIDDPFQFLKEAFENRNKIVLYDDIKPKEKSDAVYLPLYSIQGKGEVPSKSGLNAFNGAKISWQ</sequence>
<protein>
    <submittedName>
        <fullName evidence="1">Uncharacterized protein</fullName>
    </submittedName>
</protein>
<organism evidence="1 2">
    <name type="scientific">Xylocopilactobacillus apis</name>
    <dbReference type="NCBI Taxonomy" id="2932183"/>
    <lineage>
        <taxon>Bacteria</taxon>
        <taxon>Bacillati</taxon>
        <taxon>Bacillota</taxon>
        <taxon>Bacilli</taxon>
        <taxon>Lactobacillales</taxon>
        <taxon>Lactobacillaceae</taxon>
        <taxon>Xylocopilactobacillus</taxon>
    </lineage>
</organism>
<dbReference type="KEGG" id="xak:KIMC2_20620"/>
<reference evidence="1 2" key="1">
    <citation type="journal article" date="2023" name="Microbiol. Spectr.">
        <title>Symbiosis of Carpenter Bees with Uncharacterized Lactic Acid Bacteria Showing NAD Auxotrophy.</title>
        <authorList>
            <person name="Kawasaki S."/>
            <person name="Ozawa K."/>
            <person name="Mori T."/>
            <person name="Yamamoto A."/>
            <person name="Ito M."/>
            <person name="Ohkuma M."/>
            <person name="Sakamoto M."/>
            <person name="Matsutani M."/>
        </authorList>
    </citation>
    <scope>NUCLEOTIDE SEQUENCE [LARGE SCALE GENOMIC DNA]</scope>
    <source>
        <strain evidence="1 2">KimC2</strain>
    </source>
</reference>
<dbReference type="EMBL" id="AP026801">
    <property type="protein sequence ID" value="BDR57500.1"/>
    <property type="molecule type" value="Genomic_DNA"/>
</dbReference>
<accession>A0AAU9D5F2</accession>
<proteinExistence type="predicted"/>
<dbReference type="RefSeq" id="WP_317696647.1">
    <property type="nucleotide sequence ID" value="NZ_AP026801.1"/>
</dbReference>
<keyword evidence="2" id="KW-1185">Reference proteome</keyword>
<gene>
    <name evidence="1" type="ORF">KIMC2_20620</name>
</gene>
<evidence type="ECO:0000313" key="1">
    <source>
        <dbReference type="EMBL" id="BDR57500.1"/>
    </source>
</evidence>
<name>A0AAU9D5F2_9LACO</name>
<dbReference type="Proteomes" id="UP001321804">
    <property type="component" value="Chromosome"/>
</dbReference>
<dbReference type="AlphaFoldDB" id="A0AAU9D5F2"/>